<dbReference type="Proteomes" id="UP000812440">
    <property type="component" value="Chromosome 1"/>
</dbReference>
<feature type="chain" id="PRO_5035716920" evidence="6">
    <location>
        <begin position="33"/>
        <end position="73"/>
    </location>
</feature>
<dbReference type="InterPro" id="IPR036465">
    <property type="entry name" value="vWFA_dom_sf"/>
</dbReference>
<accession>A0A8T2KIN8</accession>
<evidence type="ECO:0000256" key="2">
    <source>
        <dbReference type="ARBA" id="ARBA00022692"/>
    </source>
</evidence>
<dbReference type="SUPFAM" id="SSF53300">
    <property type="entry name" value="vWA-like"/>
    <property type="match status" value="1"/>
</dbReference>
<sequence length="73" mass="8330">MRRGGTARRPLGCLLPALMVVLLSAFPRLGWSEEPSCQGAFDLYFILDKSGSVASNWIEIYEFVEKLTYRFVR</sequence>
<keyword evidence="2" id="KW-0812">Transmembrane</keyword>
<dbReference type="GO" id="GO:0004888">
    <property type="term" value="F:transmembrane signaling receptor activity"/>
    <property type="evidence" value="ECO:0007669"/>
    <property type="project" value="TreeGrafter"/>
</dbReference>
<keyword evidence="5" id="KW-0472">Membrane</keyword>
<comment type="subcellular location">
    <subcellularLocation>
        <location evidence="1">Membrane</location>
        <topology evidence="1">Single-pass membrane protein</topology>
    </subcellularLocation>
</comment>
<keyword evidence="8" id="KW-1185">Reference proteome</keyword>
<proteinExistence type="predicted"/>
<gene>
    <name evidence="7" type="ORF">GDO86_000880</name>
</gene>
<evidence type="ECO:0000256" key="1">
    <source>
        <dbReference type="ARBA" id="ARBA00004167"/>
    </source>
</evidence>
<keyword evidence="4" id="KW-1133">Transmembrane helix</keyword>
<dbReference type="Gene3D" id="3.40.50.410">
    <property type="entry name" value="von Willebrand factor, type A domain"/>
    <property type="match status" value="1"/>
</dbReference>
<organism evidence="7 8">
    <name type="scientific">Hymenochirus boettgeri</name>
    <name type="common">Congo dwarf clawed frog</name>
    <dbReference type="NCBI Taxonomy" id="247094"/>
    <lineage>
        <taxon>Eukaryota</taxon>
        <taxon>Metazoa</taxon>
        <taxon>Chordata</taxon>
        <taxon>Craniata</taxon>
        <taxon>Vertebrata</taxon>
        <taxon>Euteleostomi</taxon>
        <taxon>Amphibia</taxon>
        <taxon>Batrachia</taxon>
        <taxon>Anura</taxon>
        <taxon>Pipoidea</taxon>
        <taxon>Pipidae</taxon>
        <taxon>Pipinae</taxon>
        <taxon>Hymenochirus</taxon>
    </lineage>
</organism>
<comment type="caution">
    <text evidence="7">The sequence shown here is derived from an EMBL/GenBank/DDBJ whole genome shotgun (WGS) entry which is preliminary data.</text>
</comment>
<protein>
    <submittedName>
        <fullName evidence="7">Uncharacterized protein</fullName>
    </submittedName>
</protein>
<dbReference type="GO" id="GO:0005886">
    <property type="term" value="C:plasma membrane"/>
    <property type="evidence" value="ECO:0007669"/>
    <property type="project" value="TreeGrafter"/>
</dbReference>
<reference evidence="7" key="1">
    <citation type="thesis" date="2020" institute="ProQuest LLC" country="789 East Eisenhower Parkway, Ann Arbor, MI, USA">
        <title>Comparative Genomics and Chromosome Evolution.</title>
        <authorList>
            <person name="Mudd A.B."/>
        </authorList>
    </citation>
    <scope>NUCLEOTIDE SEQUENCE</scope>
    <source>
        <strain evidence="7">Female2</strain>
        <tissue evidence="7">Blood</tissue>
    </source>
</reference>
<evidence type="ECO:0000313" key="7">
    <source>
        <dbReference type="EMBL" id="KAG8454421.1"/>
    </source>
</evidence>
<name>A0A8T2KIN8_9PIPI</name>
<dbReference type="PANTHER" id="PTHR16059:SF13">
    <property type="entry name" value="ANTHRAX TOXIN RECEPTOR 2"/>
    <property type="match status" value="1"/>
</dbReference>
<dbReference type="EMBL" id="JAACNH010000001">
    <property type="protein sequence ID" value="KAG8454421.1"/>
    <property type="molecule type" value="Genomic_DNA"/>
</dbReference>
<dbReference type="GO" id="GO:0009986">
    <property type="term" value="C:cell surface"/>
    <property type="evidence" value="ECO:0007669"/>
    <property type="project" value="TreeGrafter"/>
</dbReference>
<evidence type="ECO:0000256" key="3">
    <source>
        <dbReference type="ARBA" id="ARBA00022729"/>
    </source>
</evidence>
<dbReference type="OrthoDB" id="10035766at2759"/>
<dbReference type="AlphaFoldDB" id="A0A8T2KIN8"/>
<evidence type="ECO:0000256" key="4">
    <source>
        <dbReference type="ARBA" id="ARBA00022989"/>
    </source>
</evidence>
<keyword evidence="3 6" id="KW-0732">Signal</keyword>
<feature type="signal peptide" evidence="6">
    <location>
        <begin position="1"/>
        <end position="32"/>
    </location>
</feature>
<evidence type="ECO:0000256" key="5">
    <source>
        <dbReference type="ARBA" id="ARBA00023136"/>
    </source>
</evidence>
<evidence type="ECO:0000313" key="8">
    <source>
        <dbReference type="Proteomes" id="UP000812440"/>
    </source>
</evidence>
<dbReference type="PANTHER" id="PTHR16059">
    <property type="entry name" value="ANTHRAX TOXIN RECEPTOR"/>
    <property type="match status" value="1"/>
</dbReference>
<evidence type="ECO:0000256" key="6">
    <source>
        <dbReference type="SAM" id="SignalP"/>
    </source>
</evidence>